<name>A0ABS3KTQ8_9PROT</name>
<organism evidence="2 3">
    <name type="scientific">Roseomonas haemaphysalidis</name>
    <dbReference type="NCBI Taxonomy" id="2768162"/>
    <lineage>
        <taxon>Bacteria</taxon>
        <taxon>Pseudomonadati</taxon>
        <taxon>Pseudomonadota</taxon>
        <taxon>Alphaproteobacteria</taxon>
        <taxon>Acetobacterales</taxon>
        <taxon>Roseomonadaceae</taxon>
        <taxon>Roseomonas</taxon>
    </lineage>
</organism>
<dbReference type="EMBL" id="JACTNG010000010">
    <property type="protein sequence ID" value="MBO1080860.1"/>
    <property type="molecule type" value="Genomic_DNA"/>
</dbReference>
<evidence type="ECO:0000313" key="2">
    <source>
        <dbReference type="EMBL" id="MBO1080860.1"/>
    </source>
</evidence>
<comment type="caution">
    <text evidence="2">The sequence shown here is derived from an EMBL/GenBank/DDBJ whole genome shotgun (WGS) entry which is preliminary data.</text>
</comment>
<keyword evidence="1" id="KW-0732">Signal</keyword>
<dbReference type="RefSeq" id="WP_207419030.1">
    <property type="nucleotide sequence ID" value="NZ_CP061177.1"/>
</dbReference>
<dbReference type="Proteomes" id="UP001518989">
    <property type="component" value="Unassembled WGS sequence"/>
</dbReference>
<evidence type="ECO:0000256" key="1">
    <source>
        <dbReference type="SAM" id="SignalP"/>
    </source>
</evidence>
<feature type="signal peptide" evidence="1">
    <location>
        <begin position="1"/>
        <end position="22"/>
    </location>
</feature>
<keyword evidence="3" id="KW-1185">Reference proteome</keyword>
<evidence type="ECO:0000313" key="3">
    <source>
        <dbReference type="Proteomes" id="UP001518989"/>
    </source>
</evidence>
<accession>A0ABS3KTQ8</accession>
<reference evidence="2 3" key="1">
    <citation type="submission" date="2020-09" db="EMBL/GenBank/DDBJ databases">
        <title>Roseomonas.</title>
        <authorList>
            <person name="Zhu W."/>
        </authorList>
    </citation>
    <scope>NUCLEOTIDE SEQUENCE [LARGE SCALE GENOMIC DNA]</scope>
    <source>
        <strain evidence="2 3">573</strain>
    </source>
</reference>
<proteinExistence type="predicted"/>
<dbReference type="NCBIfam" id="TIGR02595">
    <property type="entry name" value="PEP_CTERM"/>
    <property type="match status" value="1"/>
</dbReference>
<protein>
    <submittedName>
        <fullName evidence="2">PEP-CTERM sorting domain-containing protein</fullName>
    </submittedName>
</protein>
<feature type="chain" id="PRO_5046267155" evidence="1">
    <location>
        <begin position="23"/>
        <end position="148"/>
    </location>
</feature>
<dbReference type="InterPro" id="IPR013424">
    <property type="entry name" value="Ice-binding_C"/>
</dbReference>
<gene>
    <name evidence="2" type="ORF">IAI61_17600</name>
</gene>
<sequence>MTRLLPFCLPAAVVVGAGAYLAADRAVLTEIGLSPGRDGLRAVSGAAPRPGARPQRIAQGGPVCFDVMLWPGGAPLPLWPADYAVPAVNRTLAALVPVSGVSVLAADDVVAVTERQVITAPPADVPEPPAIALFASALALLAFFRRHA</sequence>